<feature type="region of interest" description="Disordered" evidence="10">
    <location>
        <begin position="326"/>
        <end position="395"/>
    </location>
</feature>
<feature type="compositionally biased region" description="Low complexity" evidence="10">
    <location>
        <begin position="452"/>
        <end position="478"/>
    </location>
</feature>
<dbReference type="InterPro" id="IPR025875">
    <property type="entry name" value="Leu-rich_rpt_4"/>
</dbReference>
<evidence type="ECO:0000256" key="3">
    <source>
        <dbReference type="ARBA" id="ARBA00022692"/>
    </source>
</evidence>
<dbReference type="PROSITE" id="PS50011">
    <property type="entry name" value="PROTEIN_KINASE_DOM"/>
    <property type="match status" value="1"/>
</dbReference>
<proteinExistence type="predicted"/>
<dbReference type="Gene3D" id="3.30.200.20">
    <property type="entry name" value="Phosphorylase Kinase, domain 1"/>
    <property type="match status" value="1"/>
</dbReference>
<reference evidence="14 15" key="1">
    <citation type="journal article" date="2014" name="Nat. Commun.">
        <title>Klebsormidium flaccidum genome reveals primary factors for plant terrestrial adaptation.</title>
        <authorList>
            <person name="Hori K."/>
            <person name="Maruyama F."/>
            <person name="Fujisawa T."/>
            <person name="Togashi T."/>
            <person name="Yamamoto N."/>
            <person name="Seo M."/>
            <person name="Sato S."/>
            <person name="Yamada T."/>
            <person name="Mori H."/>
            <person name="Tajima N."/>
            <person name="Moriyama T."/>
            <person name="Ikeuchi M."/>
            <person name="Watanabe M."/>
            <person name="Wada H."/>
            <person name="Kobayashi K."/>
            <person name="Saito M."/>
            <person name="Masuda T."/>
            <person name="Sasaki-Sekimoto Y."/>
            <person name="Mashiguchi K."/>
            <person name="Awai K."/>
            <person name="Shimojima M."/>
            <person name="Masuda S."/>
            <person name="Iwai M."/>
            <person name="Nobusawa T."/>
            <person name="Narise T."/>
            <person name="Kondo S."/>
            <person name="Saito H."/>
            <person name="Sato R."/>
            <person name="Murakawa M."/>
            <person name="Ihara Y."/>
            <person name="Oshima-Yamada Y."/>
            <person name="Ohtaka K."/>
            <person name="Satoh M."/>
            <person name="Sonobe K."/>
            <person name="Ishii M."/>
            <person name="Ohtani R."/>
            <person name="Kanamori-Sato M."/>
            <person name="Honoki R."/>
            <person name="Miyazaki D."/>
            <person name="Mochizuki H."/>
            <person name="Umetsu J."/>
            <person name="Higashi K."/>
            <person name="Shibata D."/>
            <person name="Kamiya Y."/>
            <person name="Sato N."/>
            <person name="Nakamura Y."/>
            <person name="Tabata S."/>
            <person name="Ida S."/>
            <person name="Kurokawa K."/>
            <person name="Ohta H."/>
        </authorList>
    </citation>
    <scope>NUCLEOTIDE SEQUENCE [LARGE SCALE GENOMIC DNA]</scope>
    <source>
        <strain evidence="14 15">NIES-2285</strain>
    </source>
</reference>
<keyword evidence="15" id="KW-1185">Reference proteome</keyword>
<keyword evidence="2" id="KW-0433">Leucine-rich repeat</keyword>
<dbReference type="PANTHER" id="PTHR27000">
    <property type="entry name" value="LEUCINE-RICH REPEAT RECEPTOR-LIKE PROTEIN KINASE FAMILY PROTEIN-RELATED"/>
    <property type="match status" value="1"/>
</dbReference>
<dbReference type="AlphaFoldDB" id="A0A1Y1IA63"/>
<comment type="subcellular location">
    <subcellularLocation>
        <location evidence="1">Membrane</location>
        <topology evidence="1">Single-pass membrane protein</topology>
    </subcellularLocation>
</comment>
<keyword evidence="9" id="KW-0325">Glycoprotein</keyword>
<dbReference type="GO" id="GO:0004672">
    <property type="term" value="F:protein kinase activity"/>
    <property type="evidence" value="ECO:0007669"/>
    <property type="project" value="InterPro"/>
</dbReference>
<dbReference type="InterPro" id="IPR001611">
    <property type="entry name" value="Leu-rich_rpt"/>
</dbReference>
<dbReference type="InterPro" id="IPR001245">
    <property type="entry name" value="Ser-Thr/Tyr_kinase_cat_dom"/>
</dbReference>
<dbReference type="Pfam" id="PF00560">
    <property type="entry name" value="LRR_1"/>
    <property type="match status" value="4"/>
</dbReference>
<keyword evidence="4 12" id="KW-0732">Signal</keyword>
<keyword evidence="6 11" id="KW-1133">Transmembrane helix</keyword>
<dbReference type="SUPFAM" id="SSF52058">
    <property type="entry name" value="L domain-like"/>
    <property type="match status" value="1"/>
</dbReference>
<feature type="compositionally biased region" description="Low complexity" evidence="10">
    <location>
        <begin position="365"/>
        <end position="375"/>
    </location>
</feature>
<protein>
    <submittedName>
        <fullName evidence="14">L domain-like protein kinase superfamily</fullName>
    </submittedName>
</protein>
<keyword evidence="14" id="KW-0418">Kinase</keyword>
<dbReference type="GO" id="GO:0016020">
    <property type="term" value="C:membrane"/>
    <property type="evidence" value="ECO:0007669"/>
    <property type="project" value="UniProtKB-SubCell"/>
</dbReference>
<evidence type="ECO:0000256" key="10">
    <source>
        <dbReference type="SAM" id="MobiDB-lite"/>
    </source>
</evidence>
<evidence type="ECO:0000259" key="13">
    <source>
        <dbReference type="PROSITE" id="PS50011"/>
    </source>
</evidence>
<evidence type="ECO:0000256" key="5">
    <source>
        <dbReference type="ARBA" id="ARBA00022737"/>
    </source>
</evidence>
<keyword evidence="7 11" id="KW-0472">Membrane</keyword>
<evidence type="ECO:0000313" key="15">
    <source>
        <dbReference type="Proteomes" id="UP000054558"/>
    </source>
</evidence>
<accession>A0A1Y1IA63</accession>
<dbReference type="EMBL" id="DF237192">
    <property type="protein sequence ID" value="GAQ85586.1"/>
    <property type="molecule type" value="Genomic_DNA"/>
</dbReference>
<dbReference type="Gene3D" id="3.80.10.10">
    <property type="entry name" value="Ribonuclease Inhibitor"/>
    <property type="match status" value="3"/>
</dbReference>
<gene>
    <name evidence="14" type="ORF">KFL_002430020</name>
</gene>
<organism evidence="14 15">
    <name type="scientific">Klebsormidium nitens</name>
    <name type="common">Green alga</name>
    <name type="synonym">Ulothrix nitens</name>
    <dbReference type="NCBI Taxonomy" id="105231"/>
    <lineage>
        <taxon>Eukaryota</taxon>
        <taxon>Viridiplantae</taxon>
        <taxon>Streptophyta</taxon>
        <taxon>Klebsormidiophyceae</taxon>
        <taxon>Klebsormidiales</taxon>
        <taxon>Klebsormidiaceae</taxon>
        <taxon>Klebsormidium</taxon>
    </lineage>
</organism>
<evidence type="ECO:0000313" key="14">
    <source>
        <dbReference type="EMBL" id="GAQ85586.1"/>
    </source>
</evidence>
<keyword evidence="8" id="KW-0675">Receptor</keyword>
<dbReference type="OrthoDB" id="4062651at2759"/>
<dbReference type="Proteomes" id="UP000054558">
    <property type="component" value="Unassembled WGS sequence"/>
</dbReference>
<dbReference type="FunFam" id="3.80.10.10:FF:000041">
    <property type="entry name" value="LRR receptor-like serine/threonine-protein kinase ERECTA"/>
    <property type="match status" value="2"/>
</dbReference>
<evidence type="ECO:0000256" key="8">
    <source>
        <dbReference type="ARBA" id="ARBA00023170"/>
    </source>
</evidence>
<sequence length="908" mass="95762">MGPLKLPRNIFLVLFLAIMTCHVSCFTISDLQKLTSVRLSNETSLDLCTDPKTANALSGPIPIELGLLTKLTSLQICNQNLTGGIPPQLGHLTGLTMLNLTGNRLTGVIPVALAGLTLLKTLALQNNQLSGGIPPALAAIQNLENLVLYNNSLSGGIPAELGGLTRLTNLFLQNNSLSGSMPASLGNLTQMQTLVLEYNQLTGPIPTEFGGLLQASLLSLAANQLTGTIPRSLQLMVNLRNLYLPNNNLTGAIPPELSQLTRLETLNLAGNALSGPIPPSLANPPNLTKLILVNNDLTGVIPPGFLARFGFANILPGNSQLSVYGSPGNPPLTTAPNPAPNPPFLANPPSISGPQFPPEPPSPAPNNSAVASEPSVNPGALGVTPSPTETPKAEDTHPRLVVTAVVVTNVCLVTLFITLAAVFYYRRKAKRNARAAGTPDVELGKDEPRPAAPAAALAGAHSPSSDNSMFSTSDSSPPAFSMSGKEPPAPPPASARTRARIVPPEDLPTPASLFHRTFSLAELREATENFSPNNLVDSGSSATVYRGSLPDGSPVAVKRLNPDGGLDERAWRAELAALSKARHRNLVPLLGVCAEAGERLLVLEYFSGGSLRQRLGAGATPLTWDERVNVVEGVCRGLAYLHHDITPPLIHRQEVYFRREASSSASALSSNVKPANVLLRGSGRALDACIGDFGLACLVRDRHSDVLPYETPAAGSKFVSAKRDVYSFGVLVLEILTGRPVFEAAGIANGAPGDAEALLEAASRAVLKDGQGLEVLDPAIADACDALEAERCISIALECLQQVPDSRPTMESVNLRLKTMRSRRFMRQRSGVPGASPRFASPRAEVVGASPRYYNARAELTGMTSARAELPGMASARGEVVGASPRYTSPQSRRTIGMSPRYATPPSR</sequence>
<evidence type="ECO:0000256" key="9">
    <source>
        <dbReference type="ARBA" id="ARBA00023180"/>
    </source>
</evidence>
<dbReference type="GO" id="GO:0005524">
    <property type="term" value="F:ATP binding"/>
    <property type="evidence" value="ECO:0007669"/>
    <property type="project" value="InterPro"/>
</dbReference>
<dbReference type="PANTHER" id="PTHR27000:SF642">
    <property type="entry name" value="INACTIVE LEUCINE-RICH REPEAT RECEPTOR KINASE XIAO-RELATED"/>
    <property type="match status" value="1"/>
</dbReference>
<dbReference type="InterPro" id="IPR003591">
    <property type="entry name" value="Leu-rich_rpt_typical-subtyp"/>
</dbReference>
<evidence type="ECO:0000256" key="6">
    <source>
        <dbReference type="ARBA" id="ARBA00022989"/>
    </source>
</evidence>
<keyword evidence="5" id="KW-0677">Repeat</keyword>
<evidence type="ECO:0000256" key="12">
    <source>
        <dbReference type="SAM" id="SignalP"/>
    </source>
</evidence>
<dbReference type="Pfam" id="PF07714">
    <property type="entry name" value="PK_Tyr_Ser-Thr"/>
    <property type="match status" value="1"/>
</dbReference>
<dbReference type="InterPro" id="IPR000719">
    <property type="entry name" value="Prot_kinase_dom"/>
</dbReference>
<feature type="chain" id="PRO_5012192043" evidence="12">
    <location>
        <begin position="26"/>
        <end position="908"/>
    </location>
</feature>
<dbReference type="SMART" id="SM00369">
    <property type="entry name" value="LRR_TYP"/>
    <property type="match status" value="6"/>
</dbReference>
<dbReference type="Gene3D" id="1.10.510.10">
    <property type="entry name" value="Transferase(Phosphotransferase) domain 1"/>
    <property type="match status" value="1"/>
</dbReference>
<feature type="signal peptide" evidence="12">
    <location>
        <begin position="1"/>
        <end position="25"/>
    </location>
</feature>
<dbReference type="Pfam" id="PF00069">
    <property type="entry name" value="Pkinase"/>
    <property type="match status" value="1"/>
</dbReference>
<feature type="region of interest" description="Disordered" evidence="10">
    <location>
        <begin position="875"/>
        <end position="908"/>
    </location>
</feature>
<keyword evidence="3 11" id="KW-0812">Transmembrane</keyword>
<dbReference type="Pfam" id="PF13855">
    <property type="entry name" value="LRR_8"/>
    <property type="match status" value="1"/>
</dbReference>
<dbReference type="InterPro" id="IPR011009">
    <property type="entry name" value="Kinase-like_dom_sf"/>
</dbReference>
<feature type="domain" description="Protein kinase" evidence="13">
    <location>
        <begin position="530"/>
        <end position="826"/>
    </location>
</feature>
<dbReference type="Pfam" id="PF12799">
    <property type="entry name" value="LRR_4"/>
    <property type="match status" value="1"/>
</dbReference>
<keyword evidence="14" id="KW-0808">Transferase</keyword>
<evidence type="ECO:0000256" key="7">
    <source>
        <dbReference type="ARBA" id="ARBA00023136"/>
    </source>
</evidence>
<dbReference type="OMA" id="PEYEGCS"/>
<feature type="compositionally biased region" description="Pro residues" evidence="10">
    <location>
        <begin position="337"/>
        <end position="346"/>
    </location>
</feature>
<dbReference type="STRING" id="105231.A0A1Y1IA63"/>
<evidence type="ECO:0000256" key="1">
    <source>
        <dbReference type="ARBA" id="ARBA00004167"/>
    </source>
</evidence>
<feature type="compositionally biased region" description="Pro residues" evidence="10">
    <location>
        <begin position="355"/>
        <end position="364"/>
    </location>
</feature>
<name>A0A1Y1IA63_KLENI</name>
<evidence type="ECO:0000256" key="4">
    <source>
        <dbReference type="ARBA" id="ARBA00022729"/>
    </source>
</evidence>
<dbReference type="InterPro" id="IPR032675">
    <property type="entry name" value="LRR_dom_sf"/>
</dbReference>
<evidence type="ECO:0000256" key="11">
    <source>
        <dbReference type="SAM" id="Phobius"/>
    </source>
</evidence>
<feature type="region of interest" description="Disordered" evidence="10">
    <location>
        <begin position="431"/>
        <end position="497"/>
    </location>
</feature>
<dbReference type="SUPFAM" id="SSF56112">
    <property type="entry name" value="Protein kinase-like (PK-like)"/>
    <property type="match status" value="1"/>
</dbReference>
<feature type="transmembrane region" description="Helical" evidence="11">
    <location>
        <begin position="400"/>
        <end position="425"/>
    </location>
</feature>
<evidence type="ECO:0000256" key="2">
    <source>
        <dbReference type="ARBA" id="ARBA00022614"/>
    </source>
</evidence>